<name>A0A6A6X316_9PLEO</name>
<feature type="chain" id="PRO_5025387703" description="Extracellular membrane protein CFEM domain-containing protein" evidence="3">
    <location>
        <begin position="20"/>
        <end position="250"/>
    </location>
</feature>
<proteinExistence type="predicted"/>
<reference evidence="4" key="1">
    <citation type="journal article" date="2020" name="Stud. Mycol.">
        <title>101 Dothideomycetes genomes: a test case for predicting lifestyles and emergence of pathogens.</title>
        <authorList>
            <person name="Haridas S."/>
            <person name="Albert R."/>
            <person name="Binder M."/>
            <person name="Bloem J."/>
            <person name="Labutti K."/>
            <person name="Salamov A."/>
            <person name="Andreopoulos B."/>
            <person name="Baker S."/>
            <person name="Barry K."/>
            <person name="Bills G."/>
            <person name="Bluhm B."/>
            <person name="Cannon C."/>
            <person name="Castanera R."/>
            <person name="Culley D."/>
            <person name="Daum C."/>
            <person name="Ezra D."/>
            <person name="Gonzalez J."/>
            <person name="Henrissat B."/>
            <person name="Kuo A."/>
            <person name="Liang C."/>
            <person name="Lipzen A."/>
            <person name="Lutzoni F."/>
            <person name="Magnuson J."/>
            <person name="Mondo S."/>
            <person name="Nolan M."/>
            <person name="Ohm R."/>
            <person name="Pangilinan J."/>
            <person name="Park H.-J."/>
            <person name="Ramirez L."/>
            <person name="Alfaro M."/>
            <person name="Sun H."/>
            <person name="Tritt A."/>
            <person name="Yoshinaga Y."/>
            <person name="Zwiers L.-H."/>
            <person name="Turgeon B."/>
            <person name="Goodwin S."/>
            <person name="Spatafora J."/>
            <person name="Crous P."/>
            <person name="Grigoriev I."/>
        </authorList>
    </citation>
    <scope>NUCLEOTIDE SEQUENCE</scope>
    <source>
        <strain evidence="4">CBS 109.77</strain>
    </source>
</reference>
<feature type="signal peptide" evidence="3">
    <location>
        <begin position="1"/>
        <end position="19"/>
    </location>
</feature>
<keyword evidence="2" id="KW-0812">Transmembrane</keyword>
<feature type="region of interest" description="Disordered" evidence="1">
    <location>
        <begin position="138"/>
        <end position="192"/>
    </location>
</feature>
<dbReference type="AlphaFoldDB" id="A0A6A6X316"/>
<feature type="compositionally biased region" description="Low complexity" evidence="1">
    <location>
        <begin position="157"/>
        <end position="188"/>
    </location>
</feature>
<dbReference type="Proteomes" id="UP000799757">
    <property type="component" value="Unassembled WGS sequence"/>
</dbReference>
<evidence type="ECO:0000313" key="5">
    <source>
        <dbReference type="Proteomes" id="UP000799757"/>
    </source>
</evidence>
<keyword evidence="3" id="KW-0732">Signal</keyword>
<dbReference type="OrthoDB" id="3783580at2759"/>
<protein>
    <recommendedName>
        <fullName evidence="6">Extracellular membrane protein CFEM domain-containing protein</fullName>
    </recommendedName>
</protein>
<keyword evidence="2" id="KW-1133">Transmembrane helix</keyword>
<keyword evidence="5" id="KW-1185">Reference proteome</keyword>
<keyword evidence="2" id="KW-0472">Membrane</keyword>
<feature type="transmembrane region" description="Helical" evidence="2">
    <location>
        <begin position="202"/>
        <end position="226"/>
    </location>
</feature>
<evidence type="ECO:0000256" key="1">
    <source>
        <dbReference type="SAM" id="MobiDB-lite"/>
    </source>
</evidence>
<feature type="compositionally biased region" description="Polar residues" evidence="1">
    <location>
        <begin position="138"/>
        <end position="156"/>
    </location>
</feature>
<evidence type="ECO:0008006" key="6">
    <source>
        <dbReference type="Google" id="ProtNLM"/>
    </source>
</evidence>
<sequence>MLSVLVILGLFTLLAPAFAQVTDPATLAASIQNDKNWSLLPKCINQCIWDNGSNDTPKIGGDIAEHLSCGSPWINGCFCRSQSATIAHSFITFCASYLCSTPAPSDIESGTAVYAQYCSSALGAAYTPDGVQQVIPAATTNSATPSPLPTTNTVKETGTGPITAGPTATPAPSSTNSNSNNNDNTNNTNKDDEKIAGLSKGAFIGVVVSCTCSVLGLLFGAGFKIYKHKKNTRLEKERIQQLQYHHTPKV</sequence>
<evidence type="ECO:0000256" key="3">
    <source>
        <dbReference type="SAM" id="SignalP"/>
    </source>
</evidence>
<gene>
    <name evidence="4" type="ORF">K505DRAFT_364566</name>
</gene>
<accession>A0A6A6X316</accession>
<organism evidence="4 5">
    <name type="scientific">Melanomma pulvis-pyrius CBS 109.77</name>
    <dbReference type="NCBI Taxonomy" id="1314802"/>
    <lineage>
        <taxon>Eukaryota</taxon>
        <taxon>Fungi</taxon>
        <taxon>Dikarya</taxon>
        <taxon>Ascomycota</taxon>
        <taxon>Pezizomycotina</taxon>
        <taxon>Dothideomycetes</taxon>
        <taxon>Pleosporomycetidae</taxon>
        <taxon>Pleosporales</taxon>
        <taxon>Melanommataceae</taxon>
        <taxon>Melanomma</taxon>
    </lineage>
</organism>
<dbReference type="EMBL" id="MU002064">
    <property type="protein sequence ID" value="KAF2790598.1"/>
    <property type="molecule type" value="Genomic_DNA"/>
</dbReference>
<evidence type="ECO:0000256" key="2">
    <source>
        <dbReference type="SAM" id="Phobius"/>
    </source>
</evidence>
<evidence type="ECO:0000313" key="4">
    <source>
        <dbReference type="EMBL" id="KAF2790598.1"/>
    </source>
</evidence>